<dbReference type="InterPro" id="IPR026961">
    <property type="entry name" value="PGG_dom"/>
</dbReference>
<sequence>MNMANPPQNTSKNWFKYFQYREGRDSPGDARNMLLVIATLIAGVTFQAGVSPPGGVWQDGEKAGRAIYASDKEAFYVFMISNTLALSTSVLVIISLTIGFPFHFEIMVATISMIVTYASSVFAVTKGGATKFRYVLLTVLVPFLLRGSIHMFRKLRSM</sequence>
<feature type="domain" description="PGG" evidence="8">
    <location>
        <begin position="29"/>
        <end position="123"/>
    </location>
</feature>
<proteinExistence type="predicted"/>
<dbReference type="EMBL" id="BJWL01000014">
    <property type="protein sequence ID" value="GFZ00716.1"/>
    <property type="molecule type" value="Genomic_DNA"/>
</dbReference>
<dbReference type="Proteomes" id="UP000585474">
    <property type="component" value="Unassembled WGS sequence"/>
</dbReference>
<keyword evidence="6 7" id="KW-0472">Membrane</keyword>
<organism evidence="9 10">
    <name type="scientific">Actinidia rufa</name>
    <dbReference type="NCBI Taxonomy" id="165716"/>
    <lineage>
        <taxon>Eukaryota</taxon>
        <taxon>Viridiplantae</taxon>
        <taxon>Streptophyta</taxon>
        <taxon>Embryophyta</taxon>
        <taxon>Tracheophyta</taxon>
        <taxon>Spermatophyta</taxon>
        <taxon>Magnoliopsida</taxon>
        <taxon>eudicotyledons</taxon>
        <taxon>Gunneridae</taxon>
        <taxon>Pentapetalae</taxon>
        <taxon>asterids</taxon>
        <taxon>Ericales</taxon>
        <taxon>Actinidiaceae</taxon>
        <taxon>Actinidia</taxon>
    </lineage>
</organism>
<evidence type="ECO:0000313" key="9">
    <source>
        <dbReference type="EMBL" id="GFZ00716.1"/>
    </source>
</evidence>
<evidence type="ECO:0000256" key="2">
    <source>
        <dbReference type="ARBA" id="ARBA00022692"/>
    </source>
</evidence>
<comment type="subcellular location">
    <subcellularLocation>
        <location evidence="1">Membrane</location>
        <topology evidence="1">Multi-pass membrane protein</topology>
    </subcellularLocation>
</comment>
<dbReference type="PANTHER" id="PTHR24186">
    <property type="entry name" value="PROTEIN PHOSPHATASE 1 REGULATORY SUBUNIT"/>
    <property type="match status" value="1"/>
</dbReference>
<evidence type="ECO:0000256" key="6">
    <source>
        <dbReference type="ARBA" id="ARBA00023136"/>
    </source>
</evidence>
<feature type="transmembrane region" description="Helical" evidence="7">
    <location>
        <begin position="74"/>
        <end position="94"/>
    </location>
</feature>
<dbReference type="PANTHER" id="PTHR24186:SF56">
    <property type="entry name" value="PGG DOMAIN-CONTAINING PROTEIN"/>
    <property type="match status" value="1"/>
</dbReference>
<reference evidence="9 10" key="1">
    <citation type="submission" date="2019-07" db="EMBL/GenBank/DDBJ databases">
        <title>De Novo Assembly of kiwifruit Actinidia rufa.</title>
        <authorList>
            <person name="Sugita-Konishi S."/>
            <person name="Sato K."/>
            <person name="Mori E."/>
            <person name="Abe Y."/>
            <person name="Kisaki G."/>
            <person name="Hamano K."/>
            <person name="Suezawa K."/>
            <person name="Otani M."/>
            <person name="Fukuda T."/>
            <person name="Manabe T."/>
            <person name="Gomi K."/>
            <person name="Tabuchi M."/>
            <person name="Akimitsu K."/>
            <person name="Kataoka I."/>
        </authorList>
    </citation>
    <scope>NUCLEOTIDE SEQUENCE [LARGE SCALE GENOMIC DNA]</scope>
    <source>
        <strain evidence="10">cv. Fuchu</strain>
    </source>
</reference>
<feature type="transmembrane region" description="Helical" evidence="7">
    <location>
        <begin position="131"/>
        <end position="149"/>
    </location>
</feature>
<feature type="transmembrane region" description="Helical" evidence="7">
    <location>
        <begin position="106"/>
        <end position="125"/>
    </location>
</feature>
<dbReference type="Pfam" id="PF13962">
    <property type="entry name" value="PGG"/>
    <property type="match status" value="1"/>
</dbReference>
<name>A0A7J0FPT3_9ERIC</name>
<evidence type="ECO:0000256" key="7">
    <source>
        <dbReference type="SAM" id="Phobius"/>
    </source>
</evidence>
<keyword evidence="4 7" id="KW-1133">Transmembrane helix</keyword>
<protein>
    <recommendedName>
        <fullName evidence="8">PGG domain-containing protein</fullName>
    </recommendedName>
</protein>
<evidence type="ECO:0000256" key="4">
    <source>
        <dbReference type="ARBA" id="ARBA00022989"/>
    </source>
</evidence>
<dbReference type="AlphaFoldDB" id="A0A7J0FPT3"/>
<keyword evidence="10" id="KW-1185">Reference proteome</keyword>
<dbReference type="OrthoDB" id="681126at2759"/>
<gene>
    <name evidence="9" type="ORF">Acr_14g0003510</name>
</gene>
<keyword evidence="5" id="KW-0040">ANK repeat</keyword>
<evidence type="ECO:0000256" key="5">
    <source>
        <dbReference type="ARBA" id="ARBA00023043"/>
    </source>
</evidence>
<evidence type="ECO:0000256" key="1">
    <source>
        <dbReference type="ARBA" id="ARBA00004141"/>
    </source>
</evidence>
<comment type="caution">
    <text evidence="9">The sequence shown here is derived from an EMBL/GenBank/DDBJ whole genome shotgun (WGS) entry which is preliminary data.</text>
</comment>
<dbReference type="GO" id="GO:0005886">
    <property type="term" value="C:plasma membrane"/>
    <property type="evidence" value="ECO:0007669"/>
    <property type="project" value="TreeGrafter"/>
</dbReference>
<accession>A0A7J0FPT3</accession>
<evidence type="ECO:0000259" key="8">
    <source>
        <dbReference type="Pfam" id="PF13962"/>
    </source>
</evidence>
<keyword evidence="3" id="KW-0677">Repeat</keyword>
<evidence type="ECO:0000313" key="10">
    <source>
        <dbReference type="Proteomes" id="UP000585474"/>
    </source>
</evidence>
<evidence type="ECO:0000256" key="3">
    <source>
        <dbReference type="ARBA" id="ARBA00022737"/>
    </source>
</evidence>
<keyword evidence="2 7" id="KW-0812">Transmembrane</keyword>